<dbReference type="Proteomes" id="UP000324800">
    <property type="component" value="Unassembled WGS sequence"/>
</dbReference>
<organism evidence="1 2">
    <name type="scientific">Streblomastix strix</name>
    <dbReference type="NCBI Taxonomy" id="222440"/>
    <lineage>
        <taxon>Eukaryota</taxon>
        <taxon>Metamonada</taxon>
        <taxon>Preaxostyla</taxon>
        <taxon>Oxymonadida</taxon>
        <taxon>Streblomastigidae</taxon>
        <taxon>Streblomastix</taxon>
    </lineage>
</organism>
<protein>
    <submittedName>
        <fullName evidence="1">Uncharacterized protein</fullName>
    </submittedName>
</protein>
<name>A0A5J4W281_9EUKA</name>
<dbReference type="AlphaFoldDB" id="A0A5J4W281"/>
<gene>
    <name evidence="1" type="ORF">EZS28_015477</name>
</gene>
<accession>A0A5J4W281</accession>
<evidence type="ECO:0000313" key="2">
    <source>
        <dbReference type="Proteomes" id="UP000324800"/>
    </source>
</evidence>
<sequence>MIIFNSSLSPQLVDELLIRLKQDATDLTDRAALELLSLQLQALGYDDTKPATEARVGGFLDYSLPDQQHEPNYSFLQPLSSETISDIHDTVDNPQNDVEIKAQKDYLMKSIRRFIKNLMIFLKNNYKLSRWLIKKQQLKYITSMITNSSKFKLKDQSKNKINLFYQLNLQI</sequence>
<comment type="caution">
    <text evidence="1">The sequence shown here is derived from an EMBL/GenBank/DDBJ whole genome shotgun (WGS) entry which is preliminary data.</text>
</comment>
<evidence type="ECO:0000313" key="1">
    <source>
        <dbReference type="EMBL" id="KAA6388995.1"/>
    </source>
</evidence>
<proteinExistence type="predicted"/>
<reference evidence="1 2" key="1">
    <citation type="submission" date="2019-03" db="EMBL/GenBank/DDBJ databases">
        <title>Single cell metagenomics reveals metabolic interactions within the superorganism composed of flagellate Streblomastix strix and complex community of Bacteroidetes bacteria on its surface.</title>
        <authorList>
            <person name="Treitli S.C."/>
            <person name="Kolisko M."/>
            <person name="Husnik F."/>
            <person name="Keeling P."/>
            <person name="Hampl V."/>
        </authorList>
    </citation>
    <scope>NUCLEOTIDE SEQUENCE [LARGE SCALE GENOMIC DNA]</scope>
    <source>
        <strain evidence="1">ST1C</strain>
    </source>
</reference>
<dbReference type="EMBL" id="SNRW01003754">
    <property type="protein sequence ID" value="KAA6388995.1"/>
    <property type="molecule type" value="Genomic_DNA"/>
</dbReference>